<gene>
    <name evidence="3" type="ORF">NUU61_006634</name>
</gene>
<dbReference type="Pfam" id="PF03959">
    <property type="entry name" value="FSH1"/>
    <property type="match status" value="1"/>
</dbReference>
<evidence type="ECO:0000256" key="1">
    <source>
        <dbReference type="ARBA" id="ARBA00022801"/>
    </source>
</evidence>
<dbReference type="GO" id="GO:0019748">
    <property type="term" value="P:secondary metabolic process"/>
    <property type="evidence" value="ECO:0007669"/>
    <property type="project" value="TreeGrafter"/>
</dbReference>
<dbReference type="GeneID" id="81396330"/>
<dbReference type="OrthoDB" id="414698at2759"/>
<dbReference type="GO" id="GO:0072330">
    <property type="term" value="P:monocarboxylic acid biosynthetic process"/>
    <property type="evidence" value="ECO:0007669"/>
    <property type="project" value="UniProtKB-ARBA"/>
</dbReference>
<dbReference type="InterPro" id="IPR005645">
    <property type="entry name" value="FSH-like_dom"/>
</dbReference>
<sequence>MKFLCLPGGYCSAKCNEAFAGFDLTGAPAVGPGPFCDSLTSNGEARFFFTQGTTPVYPPPEYEGFFGPPPNFTFAEPDGPSKFNMRDFPKRDTPEATMKDALELAGQPTFSNIRLVVDRLIGILDSDEDIAGVIGYSEGAEMAASLILEEQRRHKESGREPRLKCAVLMCGWPPMDPVTGQVVLADEHFGEEIINIPTCHVIGAADPFLDASMALYNLCDPDSAELFDHGGGHVIPRTKKTVDDLTGVVRDMILSVG</sequence>
<organism evidence="3 4">
    <name type="scientific">Penicillium alfredii</name>
    <dbReference type="NCBI Taxonomy" id="1506179"/>
    <lineage>
        <taxon>Eukaryota</taxon>
        <taxon>Fungi</taxon>
        <taxon>Dikarya</taxon>
        <taxon>Ascomycota</taxon>
        <taxon>Pezizomycotina</taxon>
        <taxon>Eurotiomycetes</taxon>
        <taxon>Eurotiomycetidae</taxon>
        <taxon>Eurotiales</taxon>
        <taxon>Aspergillaceae</taxon>
        <taxon>Penicillium</taxon>
    </lineage>
</organism>
<reference evidence="3" key="2">
    <citation type="journal article" date="2023" name="IMA Fungus">
        <title>Comparative genomic study of the Penicillium genus elucidates a diverse pangenome and 15 lateral gene transfer events.</title>
        <authorList>
            <person name="Petersen C."/>
            <person name="Sorensen T."/>
            <person name="Nielsen M.R."/>
            <person name="Sondergaard T.E."/>
            <person name="Sorensen J.L."/>
            <person name="Fitzpatrick D.A."/>
            <person name="Frisvad J.C."/>
            <person name="Nielsen K.L."/>
        </authorList>
    </citation>
    <scope>NUCLEOTIDE SEQUENCE</scope>
    <source>
        <strain evidence="3">IBT 34128</strain>
    </source>
</reference>
<proteinExistence type="predicted"/>
<accession>A0A9W9F1C9</accession>
<dbReference type="RefSeq" id="XP_056509961.1">
    <property type="nucleotide sequence ID" value="XM_056657161.1"/>
</dbReference>
<dbReference type="GO" id="GO:0016787">
    <property type="term" value="F:hydrolase activity"/>
    <property type="evidence" value="ECO:0007669"/>
    <property type="project" value="UniProtKB-KW"/>
</dbReference>
<dbReference type="GO" id="GO:0005634">
    <property type="term" value="C:nucleus"/>
    <property type="evidence" value="ECO:0007669"/>
    <property type="project" value="TreeGrafter"/>
</dbReference>
<evidence type="ECO:0000259" key="2">
    <source>
        <dbReference type="Pfam" id="PF03959"/>
    </source>
</evidence>
<comment type="caution">
    <text evidence="3">The sequence shown here is derived from an EMBL/GenBank/DDBJ whole genome shotgun (WGS) entry which is preliminary data.</text>
</comment>
<name>A0A9W9F1C9_9EURO</name>
<dbReference type="Proteomes" id="UP001141434">
    <property type="component" value="Unassembled WGS sequence"/>
</dbReference>
<dbReference type="Gene3D" id="3.40.50.1820">
    <property type="entry name" value="alpha/beta hydrolase"/>
    <property type="match status" value="1"/>
</dbReference>
<evidence type="ECO:0000313" key="3">
    <source>
        <dbReference type="EMBL" id="KAJ5091764.1"/>
    </source>
</evidence>
<feature type="domain" description="Serine hydrolase" evidence="2">
    <location>
        <begin position="75"/>
        <end position="243"/>
    </location>
</feature>
<evidence type="ECO:0000313" key="4">
    <source>
        <dbReference type="Proteomes" id="UP001141434"/>
    </source>
</evidence>
<dbReference type="SUPFAM" id="SSF53474">
    <property type="entry name" value="alpha/beta-Hydrolases"/>
    <property type="match status" value="1"/>
</dbReference>
<dbReference type="PANTHER" id="PTHR48070">
    <property type="entry name" value="ESTERASE OVCA2"/>
    <property type="match status" value="1"/>
</dbReference>
<keyword evidence="1" id="KW-0378">Hydrolase</keyword>
<protein>
    <recommendedName>
        <fullName evidence="2">Serine hydrolase domain-containing protein</fullName>
    </recommendedName>
</protein>
<dbReference type="GO" id="GO:0005737">
    <property type="term" value="C:cytoplasm"/>
    <property type="evidence" value="ECO:0007669"/>
    <property type="project" value="TreeGrafter"/>
</dbReference>
<dbReference type="AlphaFoldDB" id="A0A9W9F1C9"/>
<dbReference type="InterPro" id="IPR029058">
    <property type="entry name" value="AB_hydrolase_fold"/>
</dbReference>
<reference evidence="3" key="1">
    <citation type="submission" date="2022-11" db="EMBL/GenBank/DDBJ databases">
        <authorList>
            <person name="Petersen C."/>
        </authorList>
    </citation>
    <scope>NUCLEOTIDE SEQUENCE</scope>
    <source>
        <strain evidence="3">IBT 34128</strain>
    </source>
</reference>
<dbReference type="PANTHER" id="PTHR48070:SF4">
    <property type="entry name" value="ESTERASE ALNB"/>
    <property type="match status" value="1"/>
</dbReference>
<keyword evidence="4" id="KW-1185">Reference proteome</keyword>
<dbReference type="EMBL" id="JAPMSZ010000009">
    <property type="protein sequence ID" value="KAJ5091764.1"/>
    <property type="molecule type" value="Genomic_DNA"/>
</dbReference>
<dbReference type="InterPro" id="IPR050593">
    <property type="entry name" value="LovG"/>
</dbReference>
<dbReference type="GO" id="GO:0017000">
    <property type="term" value="P:antibiotic biosynthetic process"/>
    <property type="evidence" value="ECO:0007669"/>
    <property type="project" value="UniProtKB-ARBA"/>
</dbReference>